<evidence type="ECO:0000259" key="5">
    <source>
        <dbReference type="PROSITE" id="PS51770"/>
    </source>
</evidence>
<organism evidence="6 7">
    <name type="scientific">Phototrophicus methaneseepsis</name>
    <dbReference type="NCBI Taxonomy" id="2710758"/>
    <lineage>
        <taxon>Bacteria</taxon>
        <taxon>Bacillati</taxon>
        <taxon>Chloroflexota</taxon>
        <taxon>Candidatus Thermofontia</taxon>
        <taxon>Phototrophicales</taxon>
        <taxon>Phototrophicaceae</taxon>
        <taxon>Phototrophicus</taxon>
    </lineage>
</organism>
<dbReference type="Pfam" id="PF03061">
    <property type="entry name" value="4HBT"/>
    <property type="match status" value="1"/>
</dbReference>
<dbReference type="PROSITE" id="PS51770">
    <property type="entry name" value="HOTDOG_ACOT"/>
    <property type="match status" value="1"/>
</dbReference>
<dbReference type="GO" id="GO:0006637">
    <property type="term" value="P:acyl-CoA metabolic process"/>
    <property type="evidence" value="ECO:0007669"/>
    <property type="project" value="TreeGrafter"/>
</dbReference>
<feature type="region of interest" description="Disordered" evidence="4">
    <location>
        <begin position="1"/>
        <end position="24"/>
    </location>
</feature>
<dbReference type="InterPro" id="IPR040170">
    <property type="entry name" value="Cytosol_ACT"/>
</dbReference>
<dbReference type="KEGG" id="pmet:G4Y79_15920"/>
<evidence type="ECO:0000313" key="7">
    <source>
        <dbReference type="Proteomes" id="UP000594468"/>
    </source>
</evidence>
<name>A0A7S8E6B0_9CHLR</name>
<comment type="similarity">
    <text evidence="1">Belongs to the acyl coenzyme A hydrolase family.</text>
</comment>
<accession>A0A7S8E6B0</accession>
<dbReference type="InterPro" id="IPR029069">
    <property type="entry name" value="HotDog_dom_sf"/>
</dbReference>
<dbReference type="Gene3D" id="3.10.129.10">
    <property type="entry name" value="Hotdog Thioesterase"/>
    <property type="match status" value="1"/>
</dbReference>
<reference evidence="6 7" key="1">
    <citation type="submission" date="2020-02" db="EMBL/GenBank/DDBJ databases">
        <authorList>
            <person name="Zheng R.K."/>
            <person name="Sun C.M."/>
        </authorList>
    </citation>
    <scope>NUCLEOTIDE SEQUENCE [LARGE SCALE GENOMIC DNA]</scope>
    <source>
        <strain evidence="7">rifampicinis</strain>
    </source>
</reference>
<evidence type="ECO:0000256" key="3">
    <source>
        <dbReference type="PROSITE-ProRule" id="PRU01106"/>
    </source>
</evidence>
<proteinExistence type="inferred from homology"/>
<feature type="compositionally biased region" description="Basic and acidic residues" evidence="4">
    <location>
        <begin position="136"/>
        <end position="162"/>
    </location>
</feature>
<dbReference type="AlphaFoldDB" id="A0A7S8E6B0"/>
<protein>
    <submittedName>
        <fullName evidence="6">Acyl-CoA thioesterase</fullName>
    </submittedName>
</protein>
<dbReference type="Proteomes" id="UP000594468">
    <property type="component" value="Chromosome"/>
</dbReference>
<dbReference type="InterPro" id="IPR006683">
    <property type="entry name" value="Thioestr_dom"/>
</dbReference>
<dbReference type="PANTHER" id="PTHR11049">
    <property type="entry name" value="ACYL COENZYME A THIOESTER HYDROLASE"/>
    <property type="match status" value="1"/>
</dbReference>
<dbReference type="GO" id="GO:0005829">
    <property type="term" value="C:cytosol"/>
    <property type="evidence" value="ECO:0007669"/>
    <property type="project" value="TreeGrafter"/>
</dbReference>
<dbReference type="PANTHER" id="PTHR11049:SF16">
    <property type="entry name" value="PROTEIN VDLD"/>
    <property type="match status" value="1"/>
</dbReference>
<keyword evidence="7" id="KW-1185">Reference proteome</keyword>
<dbReference type="InterPro" id="IPR033120">
    <property type="entry name" value="HOTDOG_ACOT"/>
</dbReference>
<feature type="compositionally biased region" description="Polar residues" evidence="4">
    <location>
        <begin position="11"/>
        <end position="24"/>
    </location>
</feature>
<dbReference type="RefSeq" id="WP_195169262.1">
    <property type="nucleotide sequence ID" value="NZ_CP062983.1"/>
</dbReference>
<evidence type="ECO:0000256" key="1">
    <source>
        <dbReference type="ARBA" id="ARBA00010458"/>
    </source>
</evidence>
<dbReference type="SUPFAM" id="SSF54637">
    <property type="entry name" value="Thioesterase/thiol ester dehydrase-isomerase"/>
    <property type="match status" value="1"/>
</dbReference>
<evidence type="ECO:0000313" key="6">
    <source>
        <dbReference type="EMBL" id="QPC81189.1"/>
    </source>
</evidence>
<feature type="domain" description="HotDog ACOT-type" evidence="5">
    <location>
        <begin position="9"/>
        <end position="121"/>
    </location>
</feature>
<sequence>MTDQGKPISASRVTISQMMGPQDTNGYGNVHGGVIMKLADEAGALASMRHAQAPTVTVSVDSMTFMEPIYVGNFVQFNAELTYVGRTSMEVRVEVVKENPVTGERRISNTAYIVYVALDGDGHPKSVPPLAYETDEEKRRAQLAEERQAFRKQQRSQEKQLK</sequence>
<evidence type="ECO:0000256" key="4">
    <source>
        <dbReference type="SAM" id="MobiDB-lite"/>
    </source>
</evidence>
<evidence type="ECO:0000256" key="2">
    <source>
        <dbReference type="ARBA" id="ARBA00022801"/>
    </source>
</evidence>
<gene>
    <name evidence="6" type="ORF">G4Y79_15920</name>
</gene>
<dbReference type="EMBL" id="CP062983">
    <property type="protein sequence ID" value="QPC81189.1"/>
    <property type="molecule type" value="Genomic_DNA"/>
</dbReference>
<dbReference type="GO" id="GO:0052816">
    <property type="term" value="F:long-chain fatty acyl-CoA hydrolase activity"/>
    <property type="evidence" value="ECO:0007669"/>
    <property type="project" value="TreeGrafter"/>
</dbReference>
<dbReference type="CDD" id="cd03442">
    <property type="entry name" value="BFIT_BACH"/>
    <property type="match status" value="1"/>
</dbReference>
<feature type="region of interest" description="Disordered" evidence="4">
    <location>
        <begin position="123"/>
        <end position="162"/>
    </location>
</feature>
<keyword evidence="2 3" id="KW-0378">Hydrolase</keyword>